<keyword evidence="3" id="KW-1185">Reference proteome</keyword>
<accession>A0A0P0Y357</accession>
<evidence type="ECO:0000313" key="2">
    <source>
        <dbReference type="EMBL" id="BAT14436.1"/>
    </source>
</evidence>
<protein>
    <submittedName>
        <fullName evidence="2">Os11g0553051 protein</fullName>
    </submittedName>
</protein>
<dbReference type="AlphaFoldDB" id="A0A0P0Y357"/>
<dbReference type="EMBL" id="AP014967">
    <property type="protein sequence ID" value="BAT14436.1"/>
    <property type="molecule type" value="Genomic_DNA"/>
</dbReference>
<reference evidence="2 3" key="3">
    <citation type="journal article" date="2013" name="Rice">
        <title>Improvement of the Oryza sativa Nipponbare reference genome using next generation sequence and optical map data.</title>
        <authorList>
            <person name="Kawahara Y."/>
            <person name="de la Bastide M."/>
            <person name="Hamilton J.P."/>
            <person name="Kanamori H."/>
            <person name="McCombie W.R."/>
            <person name="Ouyang S."/>
            <person name="Schwartz D.C."/>
            <person name="Tanaka T."/>
            <person name="Wu J."/>
            <person name="Zhou S."/>
            <person name="Childs K.L."/>
            <person name="Davidson R.M."/>
            <person name="Lin H."/>
            <person name="Quesada-Ocampo L."/>
            <person name="Vaillancourt B."/>
            <person name="Sakai H."/>
            <person name="Lee S.S."/>
            <person name="Kim J."/>
            <person name="Numa H."/>
            <person name="Itoh T."/>
            <person name="Buell C.R."/>
            <person name="Matsumoto T."/>
        </authorList>
    </citation>
    <scope>NUCLEOTIDE SEQUENCE [LARGE SCALE GENOMIC DNA]</scope>
    <source>
        <strain evidence="3">cv. Nipponbare</strain>
    </source>
</reference>
<gene>
    <name evidence="2" type="ordered locus">Os11g0553051</name>
    <name evidence="2" type="ORF">OSNPB_110553051</name>
</gene>
<dbReference type="InParanoid" id="A0A0P0Y357"/>
<dbReference type="STRING" id="39947.A0A0P0Y357"/>
<evidence type="ECO:0000313" key="3">
    <source>
        <dbReference type="Proteomes" id="UP000059680"/>
    </source>
</evidence>
<dbReference type="Proteomes" id="UP000059680">
    <property type="component" value="Chromosome 11"/>
</dbReference>
<evidence type="ECO:0000256" key="1">
    <source>
        <dbReference type="SAM" id="MobiDB-lite"/>
    </source>
</evidence>
<name>A0A0P0Y357_ORYSJ</name>
<dbReference type="PaxDb" id="39947-A0A0P0Y357"/>
<feature type="region of interest" description="Disordered" evidence="1">
    <location>
        <begin position="102"/>
        <end position="130"/>
    </location>
</feature>
<organism evidence="2 3">
    <name type="scientific">Oryza sativa subsp. japonica</name>
    <name type="common">Rice</name>
    <dbReference type="NCBI Taxonomy" id="39947"/>
    <lineage>
        <taxon>Eukaryota</taxon>
        <taxon>Viridiplantae</taxon>
        <taxon>Streptophyta</taxon>
        <taxon>Embryophyta</taxon>
        <taxon>Tracheophyta</taxon>
        <taxon>Spermatophyta</taxon>
        <taxon>Magnoliopsida</taxon>
        <taxon>Liliopsida</taxon>
        <taxon>Poales</taxon>
        <taxon>Poaceae</taxon>
        <taxon>BOP clade</taxon>
        <taxon>Oryzoideae</taxon>
        <taxon>Oryzeae</taxon>
        <taxon>Oryzinae</taxon>
        <taxon>Oryza</taxon>
        <taxon>Oryza sativa</taxon>
    </lineage>
</organism>
<reference evidence="2 3" key="2">
    <citation type="journal article" date="2013" name="Plant Cell Physiol.">
        <title>Rice Annotation Project Database (RAP-DB): an integrative and interactive database for rice genomics.</title>
        <authorList>
            <person name="Sakai H."/>
            <person name="Lee S.S."/>
            <person name="Tanaka T."/>
            <person name="Numa H."/>
            <person name="Kim J."/>
            <person name="Kawahara Y."/>
            <person name="Wakimoto H."/>
            <person name="Yang C.C."/>
            <person name="Iwamoto M."/>
            <person name="Abe T."/>
            <person name="Yamada Y."/>
            <person name="Muto A."/>
            <person name="Inokuchi H."/>
            <person name="Ikemura T."/>
            <person name="Matsumoto T."/>
            <person name="Sasaki T."/>
            <person name="Itoh T."/>
        </authorList>
    </citation>
    <scope>NUCLEOTIDE SEQUENCE [LARGE SCALE GENOMIC DNA]</scope>
    <source>
        <strain evidence="3">cv. Nipponbare</strain>
    </source>
</reference>
<reference evidence="3" key="1">
    <citation type="journal article" date="2005" name="Nature">
        <title>The map-based sequence of the rice genome.</title>
        <authorList>
            <consortium name="International rice genome sequencing project (IRGSP)"/>
            <person name="Matsumoto T."/>
            <person name="Wu J."/>
            <person name="Kanamori H."/>
            <person name="Katayose Y."/>
            <person name="Fujisawa M."/>
            <person name="Namiki N."/>
            <person name="Mizuno H."/>
            <person name="Yamamoto K."/>
            <person name="Antonio B.A."/>
            <person name="Baba T."/>
            <person name="Sakata K."/>
            <person name="Nagamura Y."/>
            <person name="Aoki H."/>
            <person name="Arikawa K."/>
            <person name="Arita K."/>
            <person name="Bito T."/>
            <person name="Chiden Y."/>
            <person name="Fujitsuka N."/>
            <person name="Fukunaka R."/>
            <person name="Hamada M."/>
            <person name="Harada C."/>
            <person name="Hayashi A."/>
            <person name="Hijishita S."/>
            <person name="Honda M."/>
            <person name="Hosokawa S."/>
            <person name="Ichikawa Y."/>
            <person name="Idonuma A."/>
            <person name="Iijima M."/>
            <person name="Ikeda M."/>
            <person name="Ikeno M."/>
            <person name="Ito K."/>
            <person name="Ito S."/>
            <person name="Ito T."/>
            <person name="Ito Y."/>
            <person name="Ito Y."/>
            <person name="Iwabuchi A."/>
            <person name="Kamiya K."/>
            <person name="Karasawa W."/>
            <person name="Kurita K."/>
            <person name="Katagiri S."/>
            <person name="Kikuta A."/>
            <person name="Kobayashi H."/>
            <person name="Kobayashi N."/>
            <person name="Machita K."/>
            <person name="Maehara T."/>
            <person name="Masukawa M."/>
            <person name="Mizubayashi T."/>
            <person name="Mukai Y."/>
            <person name="Nagasaki H."/>
            <person name="Nagata Y."/>
            <person name="Naito S."/>
            <person name="Nakashima M."/>
            <person name="Nakama Y."/>
            <person name="Nakamichi Y."/>
            <person name="Nakamura M."/>
            <person name="Meguro A."/>
            <person name="Negishi M."/>
            <person name="Ohta I."/>
            <person name="Ohta T."/>
            <person name="Okamoto M."/>
            <person name="Ono N."/>
            <person name="Saji S."/>
            <person name="Sakaguchi M."/>
            <person name="Sakai K."/>
            <person name="Shibata M."/>
            <person name="Shimokawa T."/>
            <person name="Song J."/>
            <person name="Takazaki Y."/>
            <person name="Terasawa K."/>
            <person name="Tsugane M."/>
            <person name="Tsuji K."/>
            <person name="Ueda S."/>
            <person name="Waki K."/>
            <person name="Yamagata H."/>
            <person name="Yamamoto M."/>
            <person name="Yamamoto S."/>
            <person name="Yamane H."/>
            <person name="Yoshiki S."/>
            <person name="Yoshihara R."/>
            <person name="Yukawa K."/>
            <person name="Zhong H."/>
            <person name="Yano M."/>
            <person name="Yuan Q."/>
            <person name="Ouyang S."/>
            <person name="Liu J."/>
            <person name="Jones K.M."/>
            <person name="Gansberger K."/>
            <person name="Moffat K."/>
            <person name="Hill J."/>
            <person name="Bera J."/>
            <person name="Fadrosh D."/>
            <person name="Jin S."/>
            <person name="Johri S."/>
            <person name="Kim M."/>
            <person name="Overton L."/>
            <person name="Reardon M."/>
            <person name="Tsitrin T."/>
            <person name="Vuong H."/>
            <person name="Weaver B."/>
            <person name="Ciecko A."/>
            <person name="Tallon L."/>
            <person name="Jackson J."/>
            <person name="Pai G."/>
            <person name="Aken S.V."/>
            <person name="Utterback T."/>
            <person name="Reidmuller S."/>
            <person name="Feldblyum T."/>
            <person name="Hsiao J."/>
            <person name="Zismann V."/>
            <person name="Iobst S."/>
            <person name="de Vazeille A.R."/>
            <person name="Buell C.R."/>
            <person name="Ying K."/>
            <person name="Li Y."/>
            <person name="Lu T."/>
            <person name="Huang Y."/>
            <person name="Zhao Q."/>
            <person name="Feng Q."/>
            <person name="Zhang L."/>
            <person name="Zhu J."/>
            <person name="Weng Q."/>
            <person name="Mu J."/>
            <person name="Lu Y."/>
            <person name="Fan D."/>
            <person name="Liu Y."/>
            <person name="Guan J."/>
            <person name="Zhang Y."/>
            <person name="Yu S."/>
            <person name="Liu X."/>
            <person name="Zhang Y."/>
            <person name="Hong G."/>
            <person name="Han B."/>
            <person name="Choisne N."/>
            <person name="Demange N."/>
            <person name="Orjeda G."/>
            <person name="Samain S."/>
            <person name="Cattolico L."/>
            <person name="Pelletier E."/>
            <person name="Couloux A."/>
            <person name="Segurens B."/>
            <person name="Wincker P."/>
            <person name="D'Hont A."/>
            <person name="Scarpelli C."/>
            <person name="Weissenbach J."/>
            <person name="Salanoubat M."/>
            <person name="Quetier F."/>
            <person name="Yu Y."/>
            <person name="Kim H.R."/>
            <person name="Rambo T."/>
            <person name="Currie J."/>
            <person name="Collura K."/>
            <person name="Luo M."/>
            <person name="Yang T."/>
            <person name="Ammiraju J.S.S."/>
            <person name="Engler F."/>
            <person name="Soderlund C."/>
            <person name="Wing R.A."/>
            <person name="Palmer L.E."/>
            <person name="de la Bastide M."/>
            <person name="Spiegel L."/>
            <person name="Nascimento L."/>
            <person name="Zutavern T."/>
            <person name="O'Shaughnessy A."/>
            <person name="Dike S."/>
            <person name="Dedhia N."/>
            <person name="Preston R."/>
            <person name="Balija V."/>
            <person name="McCombie W.R."/>
            <person name="Chow T."/>
            <person name="Chen H."/>
            <person name="Chung M."/>
            <person name="Chen C."/>
            <person name="Shaw J."/>
            <person name="Wu H."/>
            <person name="Hsiao K."/>
            <person name="Chao Y."/>
            <person name="Chu M."/>
            <person name="Cheng C."/>
            <person name="Hour A."/>
            <person name="Lee P."/>
            <person name="Lin S."/>
            <person name="Lin Y."/>
            <person name="Liou J."/>
            <person name="Liu S."/>
            <person name="Hsing Y."/>
            <person name="Raghuvanshi S."/>
            <person name="Mohanty A."/>
            <person name="Bharti A.K."/>
            <person name="Gaur A."/>
            <person name="Gupta V."/>
            <person name="Kumar D."/>
            <person name="Ravi V."/>
            <person name="Vij S."/>
            <person name="Kapur A."/>
            <person name="Khurana P."/>
            <person name="Khurana P."/>
            <person name="Khurana J.P."/>
            <person name="Tyagi A.K."/>
            <person name="Gaikwad K."/>
            <person name="Singh A."/>
            <person name="Dalal V."/>
            <person name="Srivastava S."/>
            <person name="Dixit A."/>
            <person name="Pal A.K."/>
            <person name="Ghazi I.A."/>
            <person name="Yadav M."/>
            <person name="Pandit A."/>
            <person name="Bhargava A."/>
            <person name="Sureshbabu K."/>
            <person name="Batra K."/>
            <person name="Sharma T.R."/>
            <person name="Mohapatra T."/>
            <person name="Singh N.K."/>
            <person name="Messing J."/>
            <person name="Nelson A.B."/>
            <person name="Fuks G."/>
            <person name="Kavchok S."/>
            <person name="Keizer G."/>
            <person name="Linton E."/>
            <person name="Llaca V."/>
            <person name="Song R."/>
            <person name="Tanyolac B."/>
            <person name="Young S."/>
            <person name="Ho-Il K."/>
            <person name="Hahn J.H."/>
            <person name="Sangsakoo G."/>
            <person name="Vanavichit A."/>
            <person name="de Mattos Luiz.A.T."/>
            <person name="Zimmer P.D."/>
            <person name="Malone G."/>
            <person name="Dellagostin O."/>
            <person name="de Oliveira A.C."/>
            <person name="Bevan M."/>
            <person name="Bancroft I."/>
            <person name="Minx P."/>
            <person name="Cordum H."/>
            <person name="Wilson R."/>
            <person name="Cheng Z."/>
            <person name="Jin W."/>
            <person name="Jiang J."/>
            <person name="Leong S.A."/>
            <person name="Iwama H."/>
            <person name="Gojobori T."/>
            <person name="Itoh T."/>
            <person name="Niimura Y."/>
            <person name="Fujii Y."/>
            <person name="Habara T."/>
            <person name="Sakai H."/>
            <person name="Sato Y."/>
            <person name="Wilson G."/>
            <person name="Kumar K."/>
            <person name="McCouch S."/>
            <person name="Juretic N."/>
            <person name="Hoen D."/>
            <person name="Wright S."/>
            <person name="Bruskiewich R."/>
            <person name="Bureau T."/>
            <person name="Miyao A."/>
            <person name="Hirochika H."/>
            <person name="Nishikawa T."/>
            <person name="Kadowaki K."/>
            <person name="Sugiura M."/>
            <person name="Burr B."/>
            <person name="Sasaki T."/>
        </authorList>
    </citation>
    <scope>NUCLEOTIDE SEQUENCE [LARGE SCALE GENOMIC DNA]</scope>
    <source>
        <strain evidence="3">cv. Nipponbare</strain>
    </source>
</reference>
<feature type="compositionally biased region" description="Basic residues" evidence="1">
    <location>
        <begin position="106"/>
        <end position="116"/>
    </location>
</feature>
<proteinExistence type="predicted"/>
<sequence length="179" mass="20413">MLLSYYHYHRRHRRRFGHLTTSIVNLGLDGSPIDGVPHDYKLAPHRPHRPTSSTLLSFHPSSLPLLNKYKTLNLTQRFVVLRDQLGMRHEYAPLISALYIQGPGRGSRRRRSRRPRGSPPSSRTVSSFAPRSSIDISEDFTDELGSLTSTPTVGRPELLYERADARQGMPCVDCRLEPR</sequence>